<dbReference type="GO" id="GO:0004573">
    <property type="term" value="F:Glc3Man9GlcNAc2 oligosaccharide glucosidase activity"/>
    <property type="evidence" value="ECO:0007669"/>
    <property type="project" value="InterPro"/>
</dbReference>
<dbReference type="OrthoDB" id="9798687at2"/>
<dbReference type="PANTHER" id="PTHR10412:SF11">
    <property type="entry name" value="MANNOSYL-OLIGOSACCHARIDE GLUCOSIDASE"/>
    <property type="match status" value="1"/>
</dbReference>
<evidence type="ECO:0000256" key="3">
    <source>
        <dbReference type="ARBA" id="ARBA00023295"/>
    </source>
</evidence>
<feature type="region of interest" description="Disordered" evidence="4">
    <location>
        <begin position="1"/>
        <end position="20"/>
    </location>
</feature>
<protein>
    <recommendedName>
        <fullName evidence="5">Mannosylglycerate hydrolase MGH1-like glycoside hydrolase domain-containing protein</fullName>
    </recommendedName>
</protein>
<dbReference type="SUPFAM" id="SSF48208">
    <property type="entry name" value="Six-hairpin glycosidases"/>
    <property type="match status" value="1"/>
</dbReference>
<evidence type="ECO:0000259" key="5">
    <source>
        <dbReference type="Pfam" id="PF22422"/>
    </source>
</evidence>
<evidence type="ECO:0000256" key="4">
    <source>
        <dbReference type="SAM" id="MobiDB-lite"/>
    </source>
</evidence>
<dbReference type="Pfam" id="PF22422">
    <property type="entry name" value="MGH1-like_GH"/>
    <property type="match status" value="1"/>
</dbReference>
<dbReference type="InterPro" id="IPR054491">
    <property type="entry name" value="MGH1-like_GH"/>
</dbReference>
<dbReference type="AlphaFoldDB" id="A0A6N7EDD1"/>
<organism evidence="6 7">
    <name type="scientific">Georgenia subflava</name>
    <dbReference type="NCBI Taxonomy" id="1622177"/>
    <lineage>
        <taxon>Bacteria</taxon>
        <taxon>Bacillati</taxon>
        <taxon>Actinomycetota</taxon>
        <taxon>Actinomycetes</taxon>
        <taxon>Micrococcales</taxon>
        <taxon>Bogoriellaceae</taxon>
        <taxon>Georgenia</taxon>
    </lineage>
</organism>
<dbReference type="GO" id="GO:0009311">
    <property type="term" value="P:oligosaccharide metabolic process"/>
    <property type="evidence" value="ECO:0007669"/>
    <property type="project" value="InterPro"/>
</dbReference>
<evidence type="ECO:0000256" key="1">
    <source>
        <dbReference type="ARBA" id="ARBA00010833"/>
    </source>
</evidence>
<comment type="caution">
    <text evidence="6">The sequence shown here is derived from an EMBL/GenBank/DDBJ whole genome shotgun (WGS) entry which is preliminary data.</text>
</comment>
<dbReference type="PANTHER" id="PTHR10412">
    <property type="entry name" value="MANNOSYL-OLIGOSACCHARIDE GLUCOSIDASE"/>
    <property type="match status" value="1"/>
</dbReference>
<dbReference type="InterPro" id="IPR004888">
    <property type="entry name" value="Glycoside_hydrolase_63"/>
</dbReference>
<sequence>MSADEPAPSGPRGEGTPAGRDELRADVRALMEAHWDAERGYCVPNPDVYPHLWLWDSCFHAIIWSALGDDRAVLELRATLAGQLASGLVPHMRYGGQGPDTWLGPLADTSSLTQPPMFAHAARVLAAAGTEPDEELLGRARKGLDWLWDQRRTDQGLVYVVHPWEGGNDHSPRWDDWGAPGRTPADYDRAARTAWNKDRMHDVSFGPDGAARWSTAFVSCPAAFNAYVAFNTAELAALLDDAELAERAAVLAEAIDRHLWDPEEQLWADLPVVGGGPSARIPTSDAAMPALVTADAEKARAALDQLDDPDRFGAAFGPANVARRHPAYDPATYWRGPAWPPLSYLFWVAQRRWGRDAAADGLRRRTVAATVRSGFAEYWNPEDGSGLGAVPQTWAGLALAMTPDARA</sequence>
<proteinExistence type="inferred from homology"/>
<keyword evidence="2" id="KW-0378">Hydrolase</keyword>
<keyword evidence="3" id="KW-0326">Glycosidase</keyword>
<dbReference type="InterPro" id="IPR012341">
    <property type="entry name" value="6hp_glycosidase-like_sf"/>
</dbReference>
<name>A0A6N7EDD1_9MICO</name>
<keyword evidence="7" id="KW-1185">Reference proteome</keyword>
<evidence type="ECO:0000313" key="7">
    <source>
        <dbReference type="Proteomes" id="UP000437709"/>
    </source>
</evidence>
<evidence type="ECO:0000313" key="6">
    <source>
        <dbReference type="EMBL" id="MPV36109.1"/>
    </source>
</evidence>
<dbReference type="GO" id="GO:0006487">
    <property type="term" value="P:protein N-linked glycosylation"/>
    <property type="evidence" value="ECO:0007669"/>
    <property type="project" value="TreeGrafter"/>
</dbReference>
<dbReference type="Gene3D" id="1.50.10.10">
    <property type="match status" value="1"/>
</dbReference>
<comment type="similarity">
    <text evidence="1">Belongs to the glycosyl hydrolase 63 family.</text>
</comment>
<dbReference type="InterPro" id="IPR008928">
    <property type="entry name" value="6-hairpin_glycosidase_sf"/>
</dbReference>
<feature type="domain" description="Mannosylglycerate hydrolase MGH1-like glycoside hydrolase" evidence="5">
    <location>
        <begin position="49"/>
        <end position="394"/>
    </location>
</feature>
<dbReference type="Proteomes" id="UP000437709">
    <property type="component" value="Unassembled WGS sequence"/>
</dbReference>
<gene>
    <name evidence="6" type="ORF">GB881_03455</name>
</gene>
<reference evidence="6 7" key="1">
    <citation type="submission" date="2019-10" db="EMBL/GenBank/DDBJ databases">
        <title>Georgenia wutianyii sp. nov. and Georgenia yuyongxinii sp. nov. isolated from plateau pika (Ochotona curzoniae) in the Qinghai-Tibet plateau of China.</title>
        <authorList>
            <person name="Tian Z."/>
        </authorList>
    </citation>
    <scope>NUCLEOTIDE SEQUENCE [LARGE SCALE GENOMIC DNA]</scope>
    <source>
        <strain evidence="6 7">JCM 19765</strain>
    </source>
</reference>
<evidence type="ECO:0000256" key="2">
    <source>
        <dbReference type="ARBA" id="ARBA00022801"/>
    </source>
</evidence>
<dbReference type="EMBL" id="WHPC01000007">
    <property type="protein sequence ID" value="MPV36109.1"/>
    <property type="molecule type" value="Genomic_DNA"/>
</dbReference>
<dbReference type="RefSeq" id="WP_152195904.1">
    <property type="nucleotide sequence ID" value="NZ_VUKD01000004.1"/>
</dbReference>
<accession>A0A6N7EDD1</accession>